<dbReference type="GO" id="GO:0016853">
    <property type="term" value="F:isomerase activity"/>
    <property type="evidence" value="ECO:0007669"/>
    <property type="project" value="UniProtKB-KW"/>
</dbReference>
<dbReference type="InterPro" id="IPR017937">
    <property type="entry name" value="Thioredoxin_CS"/>
</dbReference>
<dbReference type="Pfam" id="PF00578">
    <property type="entry name" value="AhpC-TSA"/>
    <property type="match status" value="1"/>
</dbReference>
<dbReference type="PROSITE" id="PS51257">
    <property type="entry name" value="PROKAR_LIPOPROTEIN"/>
    <property type="match status" value="1"/>
</dbReference>
<evidence type="ECO:0000313" key="3">
    <source>
        <dbReference type="Proteomes" id="UP001519332"/>
    </source>
</evidence>
<dbReference type="SUPFAM" id="SSF52833">
    <property type="entry name" value="Thioredoxin-like"/>
    <property type="match status" value="1"/>
</dbReference>
<comment type="caution">
    <text evidence="2">The sequence shown here is derived from an EMBL/GenBank/DDBJ whole genome shotgun (WGS) entry which is preliminary data.</text>
</comment>
<sequence>MRLRQLLLVPIVVGLVVGCASPQESVVRESASVVTSAKPEVPFKLRFTAKTLDGADFAGESLAGKPAVLWFWAPWCEYCKGDAELVAKVAKASVGKVTFVGVAGKDDLEPMKKFVADHKMDGFPHLADLDGELFKRSRVSGTPTLVFFSADGKTDVHYGSIEERELTKKVRDLVE</sequence>
<accession>A0ABS4TGN3</accession>
<gene>
    <name evidence="2" type="ORF">JOF56_003960</name>
</gene>
<evidence type="ECO:0000259" key="1">
    <source>
        <dbReference type="PROSITE" id="PS51352"/>
    </source>
</evidence>
<dbReference type="InterPro" id="IPR013766">
    <property type="entry name" value="Thioredoxin_domain"/>
</dbReference>
<evidence type="ECO:0000313" key="2">
    <source>
        <dbReference type="EMBL" id="MBP2323575.1"/>
    </source>
</evidence>
<dbReference type="RefSeq" id="WP_209640174.1">
    <property type="nucleotide sequence ID" value="NZ_JAGINW010000001.1"/>
</dbReference>
<proteinExistence type="predicted"/>
<dbReference type="InterPro" id="IPR036249">
    <property type="entry name" value="Thioredoxin-like_sf"/>
</dbReference>
<keyword evidence="2" id="KW-0413">Isomerase</keyword>
<protein>
    <submittedName>
        <fullName evidence="2">Thiol-disulfide isomerase/thioredoxin</fullName>
    </submittedName>
</protein>
<keyword evidence="3" id="KW-1185">Reference proteome</keyword>
<dbReference type="InterPro" id="IPR000866">
    <property type="entry name" value="AhpC/TSA"/>
</dbReference>
<organism evidence="2 3">
    <name type="scientific">Kibdelosporangium banguiense</name>
    <dbReference type="NCBI Taxonomy" id="1365924"/>
    <lineage>
        <taxon>Bacteria</taxon>
        <taxon>Bacillati</taxon>
        <taxon>Actinomycetota</taxon>
        <taxon>Actinomycetes</taxon>
        <taxon>Pseudonocardiales</taxon>
        <taxon>Pseudonocardiaceae</taxon>
        <taxon>Kibdelosporangium</taxon>
    </lineage>
</organism>
<feature type="domain" description="Thioredoxin" evidence="1">
    <location>
        <begin position="15"/>
        <end position="175"/>
    </location>
</feature>
<dbReference type="EMBL" id="JAGINW010000001">
    <property type="protein sequence ID" value="MBP2323575.1"/>
    <property type="molecule type" value="Genomic_DNA"/>
</dbReference>
<dbReference type="PROSITE" id="PS00194">
    <property type="entry name" value="THIOREDOXIN_1"/>
    <property type="match status" value="1"/>
</dbReference>
<dbReference type="PANTHER" id="PTHR42852">
    <property type="entry name" value="THIOL:DISULFIDE INTERCHANGE PROTEIN DSBE"/>
    <property type="match status" value="1"/>
</dbReference>
<dbReference type="Gene3D" id="3.40.30.10">
    <property type="entry name" value="Glutaredoxin"/>
    <property type="match status" value="1"/>
</dbReference>
<dbReference type="PROSITE" id="PS51352">
    <property type="entry name" value="THIOREDOXIN_2"/>
    <property type="match status" value="1"/>
</dbReference>
<dbReference type="InterPro" id="IPR050553">
    <property type="entry name" value="Thioredoxin_ResA/DsbE_sf"/>
</dbReference>
<reference evidence="2 3" key="1">
    <citation type="submission" date="2021-03" db="EMBL/GenBank/DDBJ databases">
        <title>Sequencing the genomes of 1000 actinobacteria strains.</title>
        <authorList>
            <person name="Klenk H.-P."/>
        </authorList>
    </citation>
    <scope>NUCLEOTIDE SEQUENCE [LARGE SCALE GENOMIC DNA]</scope>
    <source>
        <strain evidence="2 3">DSM 46670</strain>
    </source>
</reference>
<dbReference type="Proteomes" id="UP001519332">
    <property type="component" value="Unassembled WGS sequence"/>
</dbReference>
<name>A0ABS4TGN3_9PSEU</name>
<dbReference type="PANTHER" id="PTHR42852:SF17">
    <property type="entry name" value="THIOREDOXIN-LIKE PROTEIN HI_1115"/>
    <property type="match status" value="1"/>
</dbReference>